<evidence type="ECO:0008006" key="4">
    <source>
        <dbReference type="Google" id="ProtNLM"/>
    </source>
</evidence>
<feature type="region of interest" description="Disordered" evidence="1">
    <location>
        <begin position="115"/>
        <end position="137"/>
    </location>
</feature>
<dbReference type="AlphaFoldDB" id="A0A9P8CXG9"/>
<accession>A0A9P8CXG9</accession>
<dbReference type="Proteomes" id="UP000717515">
    <property type="component" value="Unassembled WGS sequence"/>
</dbReference>
<dbReference type="InterPro" id="IPR007218">
    <property type="entry name" value="DNA_pol_delta_4"/>
</dbReference>
<feature type="region of interest" description="Disordered" evidence="1">
    <location>
        <begin position="1"/>
        <end position="38"/>
    </location>
</feature>
<reference evidence="2" key="1">
    <citation type="submission" date="2021-07" db="EMBL/GenBank/DDBJ databases">
        <title>Draft genome of Mortierella alpina, strain LL118, isolated from an aspen leaf litter sample.</title>
        <authorList>
            <person name="Yang S."/>
            <person name="Vinatzer B.A."/>
        </authorList>
    </citation>
    <scope>NUCLEOTIDE SEQUENCE</scope>
    <source>
        <strain evidence="2">LL118</strain>
    </source>
</reference>
<feature type="region of interest" description="Disordered" evidence="1">
    <location>
        <begin position="66"/>
        <end position="90"/>
    </location>
</feature>
<dbReference type="PANTHER" id="PTHR14303:SF0">
    <property type="entry name" value="DNA POLYMERASE DELTA SUBUNIT 4"/>
    <property type="match status" value="1"/>
</dbReference>
<dbReference type="PANTHER" id="PTHR14303">
    <property type="entry name" value="DNA POLYMERASE DELTA SUBUNIT 4"/>
    <property type="match status" value="1"/>
</dbReference>
<gene>
    <name evidence="2" type="ORF">KVV02_006707</name>
</gene>
<evidence type="ECO:0000313" key="3">
    <source>
        <dbReference type="Proteomes" id="UP000717515"/>
    </source>
</evidence>
<name>A0A9P8CXG9_MORAP</name>
<dbReference type="GO" id="GO:0043625">
    <property type="term" value="C:delta DNA polymerase complex"/>
    <property type="evidence" value="ECO:0007669"/>
    <property type="project" value="TreeGrafter"/>
</dbReference>
<dbReference type="GO" id="GO:0006261">
    <property type="term" value="P:DNA-templated DNA replication"/>
    <property type="evidence" value="ECO:0007669"/>
    <property type="project" value="TreeGrafter"/>
</dbReference>
<sequence length="231" mass="25913">MTLAAQTRSIAAMASPRKAVSAPTTTTSSAANFFQRGKKPTTAHRVIAHKNNTVLPTTPFQAQKPISCTQNQDQAQDENQGSDDGRNVDDSWSELDREVLRELLLETAILRSPRKDLRRPEGRTRSCPNREDHSKMKKPLARLFSEVTTPPANPRKQSRARMTIPTGDDLSKEEKTLRQFDLASIYGPSLDLTRLERWERAFSLGLDPPQTIKDLLFKHTTLNTSLFTGCV</sequence>
<evidence type="ECO:0000256" key="1">
    <source>
        <dbReference type="SAM" id="MobiDB-lite"/>
    </source>
</evidence>
<dbReference type="EMBL" id="JAIFTL010000156">
    <property type="protein sequence ID" value="KAG9322284.1"/>
    <property type="molecule type" value="Genomic_DNA"/>
</dbReference>
<comment type="caution">
    <text evidence="2">The sequence shown here is derived from an EMBL/GenBank/DDBJ whole genome shotgun (WGS) entry which is preliminary data.</text>
</comment>
<feature type="compositionally biased region" description="Polar residues" evidence="1">
    <location>
        <begin position="66"/>
        <end position="79"/>
    </location>
</feature>
<dbReference type="GO" id="GO:0003887">
    <property type="term" value="F:DNA-directed DNA polymerase activity"/>
    <property type="evidence" value="ECO:0007669"/>
    <property type="project" value="TreeGrafter"/>
</dbReference>
<dbReference type="Pfam" id="PF04081">
    <property type="entry name" value="DNA_pol_delta_4"/>
    <property type="match status" value="1"/>
</dbReference>
<dbReference type="GO" id="GO:0000731">
    <property type="term" value="P:DNA synthesis involved in DNA repair"/>
    <property type="evidence" value="ECO:0007669"/>
    <property type="project" value="InterPro"/>
</dbReference>
<organism evidence="2 3">
    <name type="scientific">Mortierella alpina</name>
    <name type="common">Oleaginous fungus</name>
    <name type="synonym">Mortierella renispora</name>
    <dbReference type="NCBI Taxonomy" id="64518"/>
    <lineage>
        <taxon>Eukaryota</taxon>
        <taxon>Fungi</taxon>
        <taxon>Fungi incertae sedis</taxon>
        <taxon>Mucoromycota</taxon>
        <taxon>Mortierellomycotina</taxon>
        <taxon>Mortierellomycetes</taxon>
        <taxon>Mortierellales</taxon>
        <taxon>Mortierellaceae</taxon>
        <taxon>Mortierella</taxon>
    </lineage>
</organism>
<protein>
    <recommendedName>
        <fullName evidence="4">DNA polymerase delta subunit 4</fullName>
    </recommendedName>
</protein>
<feature type="compositionally biased region" description="Basic and acidic residues" evidence="1">
    <location>
        <begin position="115"/>
        <end position="134"/>
    </location>
</feature>
<feature type="compositionally biased region" description="Low complexity" evidence="1">
    <location>
        <begin position="19"/>
        <end position="31"/>
    </location>
</feature>
<evidence type="ECO:0000313" key="2">
    <source>
        <dbReference type="EMBL" id="KAG9322284.1"/>
    </source>
</evidence>
<proteinExistence type="predicted"/>